<dbReference type="STRING" id="1499687.BN1080_01038"/>
<dbReference type="Gene3D" id="2.60.120.10">
    <property type="entry name" value="Jelly Rolls"/>
    <property type="match status" value="2"/>
</dbReference>
<dbReference type="OrthoDB" id="9808275at2"/>
<dbReference type="CDD" id="cd07010">
    <property type="entry name" value="cupin_PMI_type_I_N_bac"/>
    <property type="match status" value="1"/>
</dbReference>
<proteinExistence type="inferred from homology"/>
<evidence type="ECO:0000256" key="7">
    <source>
        <dbReference type="PIRNR" id="PIRNR036894"/>
    </source>
</evidence>
<keyword evidence="13" id="KW-1185">Reference proteome</keyword>
<comment type="catalytic activity">
    <reaction evidence="1 7">
        <text>D-mannose 6-phosphate = D-fructose 6-phosphate</text>
        <dbReference type="Rhea" id="RHEA:12356"/>
        <dbReference type="ChEBI" id="CHEBI:58735"/>
        <dbReference type="ChEBI" id="CHEBI:61527"/>
        <dbReference type="EC" id="5.3.1.8"/>
    </reaction>
</comment>
<feature type="binding site" evidence="8">
    <location>
        <position position="117"/>
    </location>
    <ligand>
        <name>Zn(2+)</name>
        <dbReference type="ChEBI" id="CHEBI:29105"/>
    </ligand>
</feature>
<keyword evidence="6 7" id="KW-0413">Isomerase</keyword>
<dbReference type="InterPro" id="IPR001250">
    <property type="entry name" value="Man6P_Isoase-1"/>
</dbReference>
<dbReference type="PANTHER" id="PTHR42742:SF3">
    <property type="entry name" value="FRUCTOKINASE"/>
    <property type="match status" value="1"/>
</dbReference>
<dbReference type="NCBIfam" id="TIGR00218">
    <property type="entry name" value="manA"/>
    <property type="match status" value="1"/>
</dbReference>
<dbReference type="Pfam" id="PF21621">
    <property type="entry name" value="MPI_cupin_dom"/>
    <property type="match status" value="1"/>
</dbReference>
<evidence type="ECO:0000256" key="5">
    <source>
        <dbReference type="ARBA" id="ARBA00022833"/>
    </source>
</evidence>
<feature type="binding site" evidence="8">
    <location>
        <position position="174"/>
    </location>
    <ligand>
        <name>Zn(2+)</name>
        <dbReference type="ChEBI" id="CHEBI:29105"/>
    </ligand>
</feature>
<dbReference type="Pfam" id="PF20511">
    <property type="entry name" value="PMI_typeI_cat"/>
    <property type="match status" value="1"/>
</dbReference>
<evidence type="ECO:0000313" key="12">
    <source>
        <dbReference type="EMBL" id="CEG22118.1"/>
    </source>
</evidence>
<comment type="similarity">
    <text evidence="2 7">Belongs to the mannose-6-phosphate isomerase type 1 family.</text>
</comment>
<feature type="domain" description="Phosphomannose isomerase type I catalytic" evidence="10">
    <location>
        <begin position="7"/>
        <end position="108"/>
    </location>
</feature>
<dbReference type="PIRSF" id="PIRSF036894">
    <property type="entry name" value="PMI_Firm_short"/>
    <property type="match status" value="1"/>
</dbReference>
<dbReference type="InterPro" id="IPR014628">
    <property type="entry name" value="Man6P_isomerase_Firm_short"/>
</dbReference>
<protein>
    <recommendedName>
        <fullName evidence="3 7">Mannose-6-phosphate isomerase</fullName>
        <ecNumber evidence="3 7">5.3.1.8</ecNumber>
    </recommendedName>
</protein>
<evidence type="ECO:0000256" key="1">
    <source>
        <dbReference type="ARBA" id="ARBA00000757"/>
    </source>
</evidence>
<comment type="cofactor">
    <cofactor evidence="8">
        <name>Zn(2+)</name>
        <dbReference type="ChEBI" id="CHEBI:29105"/>
    </cofactor>
    <text evidence="8">Binds 1 zinc ion per subunit.</text>
</comment>
<feature type="domain" description="Mannose-6-phosphate isomerase cupin" evidence="11">
    <location>
        <begin position="240"/>
        <end position="316"/>
    </location>
</feature>
<evidence type="ECO:0000256" key="4">
    <source>
        <dbReference type="ARBA" id="ARBA00022723"/>
    </source>
</evidence>
<dbReference type="InterPro" id="IPR014710">
    <property type="entry name" value="RmlC-like_jellyroll"/>
</dbReference>
<evidence type="ECO:0000256" key="2">
    <source>
        <dbReference type="ARBA" id="ARBA00010772"/>
    </source>
</evidence>
<evidence type="ECO:0000259" key="11">
    <source>
        <dbReference type="Pfam" id="PF21621"/>
    </source>
</evidence>
<dbReference type="InterPro" id="IPR051804">
    <property type="entry name" value="Carb_Metab_Reg_Kinase/Isom"/>
</dbReference>
<evidence type="ECO:0000256" key="3">
    <source>
        <dbReference type="ARBA" id="ARBA00011956"/>
    </source>
</evidence>
<dbReference type="InterPro" id="IPR049071">
    <property type="entry name" value="MPI_cupin_dom"/>
</dbReference>
<evidence type="ECO:0000256" key="8">
    <source>
        <dbReference type="PIRSR" id="PIRSR036894-1"/>
    </source>
</evidence>
<reference evidence="12 13" key="1">
    <citation type="submission" date="2014-09" db="EMBL/GenBank/DDBJ databases">
        <authorList>
            <person name="Urmite Genomes Urmite Genomes"/>
        </authorList>
    </citation>
    <scope>NUCLEOTIDE SEQUENCE [LARGE SCALE GENOMIC DNA]</scope>
    <source>
        <strain evidence="12 13">ES2</strain>
    </source>
</reference>
<keyword evidence="4 7" id="KW-0479">Metal-binding</keyword>
<feature type="binding site" evidence="8">
    <location>
        <position position="99"/>
    </location>
    <ligand>
        <name>Zn(2+)</name>
        <dbReference type="ChEBI" id="CHEBI:29105"/>
    </ligand>
</feature>
<accession>A0A098EIL0</accession>
<dbReference type="InterPro" id="IPR011051">
    <property type="entry name" value="RmlC_Cupin_sf"/>
</dbReference>
<dbReference type="SUPFAM" id="SSF51182">
    <property type="entry name" value="RmlC-like cupins"/>
    <property type="match status" value="1"/>
</dbReference>
<dbReference type="AlphaFoldDB" id="A0A098EIL0"/>
<dbReference type="EMBL" id="CCXS01000001">
    <property type="protein sequence ID" value="CEG22118.1"/>
    <property type="molecule type" value="Genomic_DNA"/>
</dbReference>
<evidence type="ECO:0000256" key="9">
    <source>
        <dbReference type="PIRSR" id="PIRSR036894-2"/>
    </source>
</evidence>
<dbReference type="GO" id="GO:0008270">
    <property type="term" value="F:zinc ion binding"/>
    <property type="evidence" value="ECO:0007669"/>
    <property type="project" value="UniProtKB-UniRule"/>
</dbReference>
<dbReference type="RefSeq" id="WP_052650847.1">
    <property type="nucleotide sequence ID" value="NZ_CCXS01000001.1"/>
</dbReference>
<dbReference type="PANTHER" id="PTHR42742">
    <property type="entry name" value="TRANSCRIPTIONAL REPRESSOR MPRA"/>
    <property type="match status" value="1"/>
</dbReference>
<sequence length="325" mass="36870">MYKEPVFLDPVFQERIWGGSRLQTLFDYQIPTHLTGEAWVISAHENGPSVVRNGALKGKKLSDVWREHPNLFGRNASDDEFPLLVKILDANDNLSVQVHPDDQYAQKVVGKPCGKTECWYILDCDEDAEIIIGHKARSQMEFQEMVKNGEWQNLLQTMKVQKGDFIYVPSGTLHAIGKGIVILETQQSSDITYRVYDYDRTDRHGAKRELHLEHALTCTMYPHQDFLCEKLREKKGNLTSTRLVEETYFTVYHWLLKGKMEASLAAGFLMVSVIEGAGEFGSEDCKMTLKKGDNFIVPATIKDYCISGEMEMIVSHTSNAAIGLK</sequence>
<evidence type="ECO:0000256" key="6">
    <source>
        <dbReference type="ARBA" id="ARBA00023235"/>
    </source>
</evidence>
<name>A0A098EIL0_9BACL</name>
<keyword evidence="5 7" id="KW-0862">Zinc</keyword>
<gene>
    <name evidence="12" type="primary">yvyI</name>
    <name evidence="12" type="ORF">BN1080_01038</name>
</gene>
<dbReference type="Proteomes" id="UP000043699">
    <property type="component" value="Unassembled WGS sequence"/>
</dbReference>
<dbReference type="InterPro" id="IPR046457">
    <property type="entry name" value="PMI_typeI_cat"/>
</dbReference>
<dbReference type="EC" id="5.3.1.8" evidence="3 7"/>
<feature type="active site" evidence="9">
    <location>
        <position position="194"/>
    </location>
</feature>
<evidence type="ECO:0000313" key="13">
    <source>
        <dbReference type="Proteomes" id="UP000043699"/>
    </source>
</evidence>
<dbReference type="GO" id="GO:0005975">
    <property type="term" value="P:carbohydrate metabolic process"/>
    <property type="evidence" value="ECO:0007669"/>
    <property type="project" value="UniProtKB-UniRule"/>
</dbReference>
<organism evidence="12 13">
    <name type="scientific">Planococcus massiliensis</name>
    <dbReference type="NCBI Taxonomy" id="1499687"/>
    <lineage>
        <taxon>Bacteria</taxon>
        <taxon>Bacillati</taxon>
        <taxon>Bacillota</taxon>
        <taxon>Bacilli</taxon>
        <taxon>Bacillales</taxon>
        <taxon>Caryophanaceae</taxon>
        <taxon>Planococcus</taxon>
    </lineage>
</organism>
<evidence type="ECO:0000259" key="10">
    <source>
        <dbReference type="Pfam" id="PF20511"/>
    </source>
</evidence>
<dbReference type="GO" id="GO:0004476">
    <property type="term" value="F:mannose-6-phosphate isomerase activity"/>
    <property type="evidence" value="ECO:0007669"/>
    <property type="project" value="UniProtKB-UniRule"/>
</dbReference>